<proteinExistence type="predicted"/>
<evidence type="ECO:0000256" key="1">
    <source>
        <dbReference type="SAM" id="MobiDB-lite"/>
    </source>
</evidence>
<evidence type="ECO:0000313" key="4">
    <source>
        <dbReference type="Proteomes" id="UP001159363"/>
    </source>
</evidence>
<name>A0ABQ9H9F7_9NEOP</name>
<evidence type="ECO:0000313" key="3">
    <source>
        <dbReference type="EMBL" id="KAJ8880937.1"/>
    </source>
</evidence>
<dbReference type="Proteomes" id="UP001159363">
    <property type="component" value="Chromosome 5"/>
</dbReference>
<feature type="compositionally biased region" description="Low complexity" evidence="1">
    <location>
        <begin position="334"/>
        <end position="353"/>
    </location>
</feature>
<protein>
    <recommendedName>
        <fullName evidence="5">HNH nuclease domain-containing protein</fullName>
    </recommendedName>
</protein>
<keyword evidence="2" id="KW-1133">Transmembrane helix</keyword>
<keyword evidence="4" id="KW-1185">Reference proteome</keyword>
<keyword evidence="2" id="KW-0472">Membrane</keyword>
<feature type="compositionally biased region" description="Polar residues" evidence="1">
    <location>
        <begin position="397"/>
        <end position="407"/>
    </location>
</feature>
<gene>
    <name evidence="3" type="ORF">PR048_017410</name>
</gene>
<keyword evidence="2" id="KW-0812">Transmembrane</keyword>
<feature type="compositionally biased region" description="Low complexity" evidence="1">
    <location>
        <begin position="368"/>
        <end position="383"/>
    </location>
</feature>
<sequence>MFRRNPTRHRRLTIVQNGHHSNLRETTAVEILSHSDITYTSSILSDPTLAAHVDVMPEVVDGCTAVGGLTKEVDCAVGNMPEEVGDTACTTPKEVDNTAKATISSGVPEDITDTEKDLDAKIQKLAETIPLHSICCLTNKSLTPEVKVEVEMEAEVGLEVDVEWRWWWRWSHFGVIRSHFGVIRMLVVVVMVTFWRHYGWWWGKSIIGPHQRRVHSKSPGTGSIGTTISISTAISTTIPMNTTISPTIAISTRFSTTIPISTPISTTIPITTTNSTTIRISSKISTTITVRTTITSTATSTTTTLHDRLAAITWQLALTPTSLPAYTVTSAARSPTDSTVPTTSSAVTATNSSMEPPKFSAEVPRTPLPTSAASFSPAPISPTGPSQSLSEPVKDPQSGSSGTNPGLLSGSESLILVSCSGKDGFTAGAASSCFSRSRREFAFITAAASWGQADRITNKLRGLPDAKNQFSGNFGGAAVAERLDCSPPTKAKRVKFPAGSLSGKSRFPRRCIPKLLHCHLISPSSALKNSLLRAAQRISTQLILDRLGFIPKIVGCSASAPEFWWEHFGSTEVDHLYPISHDERCVQNLLEMPTLHENSLHKIACKAHLALNEKREHPLALIWKVRHTPSLAERHEISNPEHSSDVSKTPDTQIREWHPLRLRLQLIARASISHPTTLSSSGRSRAASKGQRLRPATHNIIITDVTAPVTLSDPITLCYAHDPVLMRLYLTSHPVVALQAPISGRRHWLAVEAALTRDPPDDTKQAYRVRKNLGKAPKKSHQPVD</sequence>
<dbReference type="EMBL" id="JARBHB010000006">
    <property type="protein sequence ID" value="KAJ8880937.1"/>
    <property type="molecule type" value="Genomic_DNA"/>
</dbReference>
<reference evidence="3 4" key="1">
    <citation type="submission" date="2023-02" db="EMBL/GenBank/DDBJ databases">
        <title>LHISI_Scaffold_Assembly.</title>
        <authorList>
            <person name="Stuart O.P."/>
            <person name="Cleave R."/>
            <person name="Magrath M.J.L."/>
            <person name="Mikheyev A.S."/>
        </authorList>
    </citation>
    <scope>NUCLEOTIDE SEQUENCE [LARGE SCALE GENOMIC DNA]</scope>
    <source>
        <strain evidence="3">Daus_M_001</strain>
        <tissue evidence="3">Leg muscle</tissue>
    </source>
</reference>
<organism evidence="3 4">
    <name type="scientific">Dryococelus australis</name>
    <dbReference type="NCBI Taxonomy" id="614101"/>
    <lineage>
        <taxon>Eukaryota</taxon>
        <taxon>Metazoa</taxon>
        <taxon>Ecdysozoa</taxon>
        <taxon>Arthropoda</taxon>
        <taxon>Hexapoda</taxon>
        <taxon>Insecta</taxon>
        <taxon>Pterygota</taxon>
        <taxon>Neoptera</taxon>
        <taxon>Polyneoptera</taxon>
        <taxon>Phasmatodea</taxon>
        <taxon>Verophasmatodea</taxon>
        <taxon>Anareolatae</taxon>
        <taxon>Phasmatidae</taxon>
        <taxon>Eurycanthinae</taxon>
        <taxon>Dryococelus</taxon>
    </lineage>
</organism>
<evidence type="ECO:0008006" key="5">
    <source>
        <dbReference type="Google" id="ProtNLM"/>
    </source>
</evidence>
<accession>A0ABQ9H9F7</accession>
<feature type="transmembrane region" description="Helical" evidence="2">
    <location>
        <begin position="182"/>
        <end position="203"/>
    </location>
</feature>
<evidence type="ECO:0000256" key="2">
    <source>
        <dbReference type="SAM" id="Phobius"/>
    </source>
</evidence>
<comment type="caution">
    <text evidence="3">The sequence shown here is derived from an EMBL/GenBank/DDBJ whole genome shotgun (WGS) entry which is preliminary data.</text>
</comment>
<feature type="region of interest" description="Disordered" evidence="1">
    <location>
        <begin position="330"/>
        <end position="407"/>
    </location>
</feature>